<dbReference type="InterPro" id="IPR003661">
    <property type="entry name" value="HisK_dim/P_dom"/>
</dbReference>
<dbReference type="PATRIC" id="fig|1590042.3.peg.2238"/>
<dbReference type="AlphaFoldDB" id="A0A0Q9YKV4"/>
<feature type="domain" description="Histidine kinase" evidence="6">
    <location>
        <begin position="632"/>
        <end position="855"/>
    </location>
</feature>
<dbReference type="Gene3D" id="1.10.287.130">
    <property type="match status" value="1"/>
</dbReference>
<dbReference type="STRING" id="437022.CC99x_02187"/>
<accession>A0A0Q9YKV4</accession>
<evidence type="ECO:0000256" key="4">
    <source>
        <dbReference type="PROSITE-ProRule" id="PRU00169"/>
    </source>
</evidence>
<protein>
    <recommendedName>
        <fullName evidence="2">histidine kinase</fullName>
        <ecNumber evidence="2">2.7.13.3</ecNumber>
    </recommendedName>
</protein>
<evidence type="ECO:0000256" key="5">
    <source>
        <dbReference type="SAM" id="Phobius"/>
    </source>
</evidence>
<dbReference type="GO" id="GO:0000155">
    <property type="term" value="F:phosphorelay sensor kinase activity"/>
    <property type="evidence" value="ECO:0007669"/>
    <property type="project" value="InterPro"/>
</dbReference>
<dbReference type="InterPro" id="IPR036097">
    <property type="entry name" value="HisK_dim/P_sf"/>
</dbReference>
<evidence type="ECO:0000313" key="9">
    <source>
        <dbReference type="EMBL" id="KRG17588.1"/>
    </source>
</evidence>
<dbReference type="SUPFAM" id="SSF55874">
    <property type="entry name" value="ATPase domain of HSP90 chaperone/DNA topoisomerase II/histidine kinase"/>
    <property type="match status" value="1"/>
</dbReference>
<evidence type="ECO:0000259" key="7">
    <source>
        <dbReference type="PROSITE" id="PS50110"/>
    </source>
</evidence>
<dbReference type="NCBIfam" id="TIGR00229">
    <property type="entry name" value="sensory_box"/>
    <property type="match status" value="1"/>
</dbReference>
<dbReference type="InterPro" id="IPR013655">
    <property type="entry name" value="PAS_fold_3"/>
</dbReference>
<feature type="modified residue" description="4-aspartylphosphate" evidence="4">
    <location>
        <position position="930"/>
    </location>
</feature>
<evidence type="ECO:0000259" key="8">
    <source>
        <dbReference type="PROSITE" id="PS50113"/>
    </source>
</evidence>
<dbReference type="PRINTS" id="PR00344">
    <property type="entry name" value="BCTRLSENSOR"/>
</dbReference>
<dbReference type="PROSITE" id="PS50110">
    <property type="entry name" value="RESPONSE_REGULATORY"/>
    <property type="match status" value="1"/>
</dbReference>
<comment type="caution">
    <text evidence="9">The sequence shown here is derived from an EMBL/GenBank/DDBJ whole genome shotgun (WGS) entry which is preliminary data.</text>
</comment>
<dbReference type="InterPro" id="IPR000014">
    <property type="entry name" value="PAS"/>
</dbReference>
<feature type="transmembrane region" description="Helical" evidence="5">
    <location>
        <begin position="220"/>
        <end position="238"/>
    </location>
</feature>
<dbReference type="EMBL" id="LKHV01000014">
    <property type="protein sequence ID" value="KRG17588.1"/>
    <property type="molecule type" value="Genomic_DNA"/>
</dbReference>
<feature type="transmembrane region" description="Helical" evidence="5">
    <location>
        <begin position="190"/>
        <end position="208"/>
    </location>
</feature>
<dbReference type="InterPro" id="IPR003594">
    <property type="entry name" value="HATPase_dom"/>
</dbReference>
<dbReference type="CDD" id="cd00082">
    <property type="entry name" value="HisKA"/>
    <property type="match status" value="1"/>
</dbReference>
<feature type="domain" description="PAC" evidence="8">
    <location>
        <begin position="566"/>
        <end position="619"/>
    </location>
</feature>
<dbReference type="InterPro" id="IPR036890">
    <property type="entry name" value="HATPase_C_sf"/>
</dbReference>
<dbReference type="PANTHER" id="PTHR43065">
    <property type="entry name" value="SENSOR HISTIDINE KINASE"/>
    <property type="match status" value="1"/>
</dbReference>
<dbReference type="Pfam" id="PF02518">
    <property type="entry name" value="HATPase_c"/>
    <property type="match status" value="1"/>
</dbReference>
<dbReference type="Pfam" id="PF00512">
    <property type="entry name" value="HisKA"/>
    <property type="match status" value="1"/>
</dbReference>
<dbReference type="InterPro" id="IPR005467">
    <property type="entry name" value="His_kinase_dom"/>
</dbReference>
<evidence type="ECO:0000256" key="1">
    <source>
        <dbReference type="ARBA" id="ARBA00000085"/>
    </source>
</evidence>
<feature type="domain" description="Response regulatory" evidence="7">
    <location>
        <begin position="880"/>
        <end position="997"/>
    </location>
</feature>
<dbReference type="InterPro" id="IPR035965">
    <property type="entry name" value="PAS-like_dom_sf"/>
</dbReference>
<dbReference type="InterPro" id="IPR000700">
    <property type="entry name" value="PAS-assoc_C"/>
</dbReference>
<organism evidence="9">
    <name type="scientific">Candidatus Berkiella cookevillensis</name>
    <dbReference type="NCBI Taxonomy" id="437022"/>
    <lineage>
        <taxon>Bacteria</taxon>
        <taxon>Pseudomonadati</taxon>
        <taxon>Pseudomonadota</taxon>
        <taxon>Gammaproteobacteria</taxon>
        <taxon>Candidatus Berkiellales</taxon>
        <taxon>Candidatus Berkiellaceae</taxon>
        <taxon>Candidatus Berkiella</taxon>
    </lineage>
</organism>
<dbReference type="Gene3D" id="3.40.50.2300">
    <property type="match status" value="1"/>
</dbReference>
<dbReference type="PROSITE" id="PS50113">
    <property type="entry name" value="PAC"/>
    <property type="match status" value="1"/>
</dbReference>
<feature type="transmembrane region" description="Helical" evidence="5">
    <location>
        <begin position="120"/>
        <end position="139"/>
    </location>
</feature>
<evidence type="ECO:0000256" key="2">
    <source>
        <dbReference type="ARBA" id="ARBA00012438"/>
    </source>
</evidence>
<dbReference type="SMART" id="SM00387">
    <property type="entry name" value="HATPase_c"/>
    <property type="match status" value="1"/>
</dbReference>
<dbReference type="Gene3D" id="3.30.450.20">
    <property type="entry name" value="PAS domain"/>
    <property type="match status" value="1"/>
</dbReference>
<proteinExistence type="predicted"/>
<dbReference type="InterPro" id="IPR011006">
    <property type="entry name" value="CheY-like_superfamily"/>
</dbReference>
<feature type="transmembrane region" description="Helical" evidence="5">
    <location>
        <begin position="72"/>
        <end position="95"/>
    </location>
</feature>
<feature type="transmembrane region" description="Helical" evidence="5">
    <location>
        <begin position="12"/>
        <end position="32"/>
    </location>
</feature>
<dbReference type="PROSITE" id="PS50109">
    <property type="entry name" value="HIS_KIN"/>
    <property type="match status" value="1"/>
</dbReference>
<reference evidence="9" key="1">
    <citation type="submission" date="2015-09" db="EMBL/GenBank/DDBJ databases">
        <title>Draft Genome Sequences of Two Novel Amoeba-resistant Intranuclear Bacteria, Candidatus Berkiella cookevillensis and Candidatus Berkiella aquae.</title>
        <authorList>
            <person name="Mehari Y.T."/>
            <person name="Arivett B.A."/>
            <person name="Farone A.L."/>
            <person name="Gunderson J.H."/>
            <person name="Farone M.B."/>
        </authorList>
    </citation>
    <scope>NUCLEOTIDE SEQUENCE [LARGE SCALE GENOMIC DNA]</scope>
    <source>
        <strain evidence="9">CC99</strain>
    </source>
</reference>
<dbReference type="Pfam" id="PF08447">
    <property type="entry name" value="PAS_3"/>
    <property type="match status" value="1"/>
</dbReference>
<sequence>MHQAQLNARYYALFLAFASLLLGFLVIIGWHLKLDFLIQTTPQVTPMVYNSAICFILSGLSLAVINYSSRWLYFSCLCSLLLFCLNILTLSQYIFAININIDNLIISPHNLTLQIHPGRMAPNTTIAFLFVSLGLFCLSQKKQNKIYLFLSFLCSFCIISLALICLFSYLANTPSLLFWKQFTSMAPNTAIGFLLLSFCLVMTIYNMADRYRIMIQNWSPYLITISTLICVILLWTILKIQNIYGSDEKANLTAYYIKEQIKSALDNKIQALVLLENRWNNQPHMSFDAWEANANTLVAAIPKLEAIAWMNTEYAIQHVAPTQETLWIESNDFKKIKLLLQEQSLQHKSLIIKPILFPKGENGLMVIIPSYVDNQPKGFILGFIDFSSLLTPIFTTEMIKNYKFHIAVNNELFFGKNSTTTNNISIIALDFTLYDQKWKIEVEKPALALKDNNQIITSNAIIILGLMLSFVLFYTLKNTQIARLRLKEIQKIQAFSSRAQQLAQLGGWVWNLENNKIWCSEVALHILGKSHNEAWMSAQDYLKFIPAHDRKRFIHDMQERISNQQSISETQTICRTDNVERVVHLEAKTTRRRNGEATEITGIIQDITEKLEMEKQLRHGQKMEVLGQLTGGLSHDFNNILMIIRGNIELLQIESSFNNSQQKRISSMLNAVERGSELTKHLLGFSRQKSLKPEIVNFYELMPNFIKMLKPTLGESIEITMHISQDIWPVWVDIMQLQTALLNLALNARDAMHYQGKIFFKAENYTSIDTIRSGKTKILPGDYIKISVVDTGEGMSPEIQERAFEPFFTTKAVGKGSGLGLSMVYGFVNQSKGYVTIQSEANQGTTVTLYLPKTKSAIHTTTKEEKTSSDITPQINDAKTILIVEDEESLREMTVEFFKNAGHIILQAPNGPKALELIENNSNIDLLLSDMIMPGGMTGVDLALAAIKANADIKILLVTGYAKESLSMKDLPKGFIPEILVKPYSLVDLQKKVYELLSTVK</sequence>
<dbReference type="EC" id="2.7.13.3" evidence="2"/>
<dbReference type="CDD" id="cd00130">
    <property type="entry name" value="PAS"/>
    <property type="match status" value="1"/>
</dbReference>
<dbReference type="PANTHER" id="PTHR43065:SF49">
    <property type="entry name" value="HISTIDINE KINASE"/>
    <property type="match status" value="1"/>
</dbReference>
<name>A0A0Q9YKV4_9GAMM</name>
<comment type="catalytic activity">
    <reaction evidence="1">
        <text>ATP + protein L-histidine = ADP + protein N-phospho-L-histidine.</text>
        <dbReference type="EC" id="2.7.13.3"/>
    </reaction>
</comment>
<dbReference type="SMART" id="SM00388">
    <property type="entry name" value="HisKA"/>
    <property type="match status" value="1"/>
</dbReference>
<dbReference type="Gene3D" id="3.30.565.10">
    <property type="entry name" value="Histidine kinase-like ATPase, C-terminal domain"/>
    <property type="match status" value="1"/>
</dbReference>
<feature type="transmembrane region" description="Helical" evidence="5">
    <location>
        <begin position="47"/>
        <end position="65"/>
    </location>
</feature>
<evidence type="ECO:0000256" key="3">
    <source>
        <dbReference type="ARBA" id="ARBA00022553"/>
    </source>
</evidence>
<feature type="transmembrane region" description="Helical" evidence="5">
    <location>
        <begin position="146"/>
        <end position="170"/>
    </location>
</feature>
<gene>
    <name evidence="9" type="ORF">CC99x_02187</name>
</gene>
<keyword evidence="5" id="KW-1133">Transmembrane helix</keyword>
<evidence type="ECO:0000259" key="6">
    <source>
        <dbReference type="PROSITE" id="PS50109"/>
    </source>
</evidence>
<dbReference type="SUPFAM" id="SSF47384">
    <property type="entry name" value="Homodimeric domain of signal transducing histidine kinase"/>
    <property type="match status" value="1"/>
</dbReference>
<keyword evidence="3 4" id="KW-0597">Phosphoprotein</keyword>
<dbReference type="SUPFAM" id="SSF52172">
    <property type="entry name" value="CheY-like"/>
    <property type="match status" value="1"/>
</dbReference>
<keyword evidence="5" id="KW-0472">Membrane</keyword>
<dbReference type="SMART" id="SM00448">
    <property type="entry name" value="REC"/>
    <property type="match status" value="1"/>
</dbReference>
<keyword evidence="5" id="KW-0812">Transmembrane</keyword>
<dbReference type="Pfam" id="PF00072">
    <property type="entry name" value="Response_reg"/>
    <property type="match status" value="1"/>
</dbReference>
<dbReference type="InterPro" id="IPR004358">
    <property type="entry name" value="Sig_transdc_His_kin-like_C"/>
</dbReference>
<dbReference type="InterPro" id="IPR001789">
    <property type="entry name" value="Sig_transdc_resp-reg_receiver"/>
</dbReference>
<dbReference type="SUPFAM" id="SSF55785">
    <property type="entry name" value="PYP-like sensor domain (PAS domain)"/>
    <property type="match status" value="1"/>
</dbReference>